<evidence type="ECO:0008006" key="4">
    <source>
        <dbReference type="Google" id="ProtNLM"/>
    </source>
</evidence>
<dbReference type="EMBL" id="MIPT01000001">
    <property type="protein sequence ID" value="OHT18989.1"/>
    <property type="molecule type" value="Genomic_DNA"/>
</dbReference>
<feature type="transmembrane region" description="Helical" evidence="1">
    <location>
        <begin position="101"/>
        <end position="119"/>
    </location>
</feature>
<accession>A0A1S1H9W6</accession>
<feature type="transmembrane region" description="Helical" evidence="1">
    <location>
        <begin position="58"/>
        <end position="80"/>
    </location>
</feature>
<evidence type="ECO:0000313" key="2">
    <source>
        <dbReference type="EMBL" id="OHT18989.1"/>
    </source>
</evidence>
<dbReference type="Proteomes" id="UP000179467">
    <property type="component" value="Unassembled WGS sequence"/>
</dbReference>
<keyword evidence="1" id="KW-0812">Transmembrane</keyword>
<protein>
    <recommendedName>
        <fullName evidence="4">Glycerophosphoryl diester phosphodiesterase membrane domain-containing protein</fullName>
    </recommendedName>
</protein>
<keyword evidence="1" id="KW-0472">Membrane</keyword>
<sequence length="247" mass="25067">MAYEDNALDIGRVMRCTGAVVGARPVAIFGIAAVSMAVPAAISYALGEPGRDAAARGMGLAGGMTMLGLIANAAMQAALFRITIDEAAGVRRGMSEIVPGALRALPAMIGLTILSWLGIFGASLLLVVPGIIVALMWAVAGPALIARQEGVLAALGYSRAITRGARGSLFLLLSGIGIVVSIIAIGAFMAKPDLATPGGVTVGILVIQVAINTVVYALWSVLTAAIYVDLSAGDGELASERYAEVFA</sequence>
<evidence type="ECO:0000313" key="3">
    <source>
        <dbReference type="Proteomes" id="UP000179467"/>
    </source>
</evidence>
<keyword evidence="1" id="KW-1133">Transmembrane helix</keyword>
<proteinExistence type="predicted"/>
<feature type="transmembrane region" description="Helical" evidence="1">
    <location>
        <begin position="21"/>
        <end position="46"/>
    </location>
</feature>
<dbReference type="OrthoDB" id="7472950at2"/>
<evidence type="ECO:0000256" key="1">
    <source>
        <dbReference type="SAM" id="Phobius"/>
    </source>
</evidence>
<organism evidence="2 3">
    <name type="scientific">Edaphosphingomonas haloaromaticamans</name>
    <dbReference type="NCBI Taxonomy" id="653954"/>
    <lineage>
        <taxon>Bacteria</taxon>
        <taxon>Pseudomonadati</taxon>
        <taxon>Pseudomonadota</taxon>
        <taxon>Alphaproteobacteria</taxon>
        <taxon>Sphingomonadales</taxon>
        <taxon>Rhizorhabdaceae</taxon>
        <taxon>Edaphosphingomonas</taxon>
    </lineage>
</organism>
<name>A0A1S1H9W6_9SPHN</name>
<dbReference type="AlphaFoldDB" id="A0A1S1H9W6"/>
<dbReference type="RefSeq" id="WP_070932761.1">
    <property type="nucleotide sequence ID" value="NZ_MIPT01000001.1"/>
</dbReference>
<feature type="transmembrane region" description="Helical" evidence="1">
    <location>
        <begin position="202"/>
        <end position="228"/>
    </location>
</feature>
<comment type="caution">
    <text evidence="2">The sequence shown here is derived from an EMBL/GenBank/DDBJ whole genome shotgun (WGS) entry which is preliminary data.</text>
</comment>
<gene>
    <name evidence="2" type="ORF">BHE75_00969</name>
</gene>
<feature type="transmembrane region" description="Helical" evidence="1">
    <location>
        <begin position="167"/>
        <end position="190"/>
    </location>
</feature>
<reference evidence="2 3" key="1">
    <citation type="submission" date="2016-09" db="EMBL/GenBank/DDBJ databases">
        <title>Metabolic pathway, cell adaptation mechanisms and a novel monoxygenase revealed through proteogenomic-transcription analysis of a Sphingomonas haloaromaticamans strain degrading the fungicide ortho-phenylphenol.</title>
        <authorList>
            <person name="Perruchon C."/>
            <person name="Papadopoulou E.S."/>
            <person name="Rousidou C."/>
            <person name="Vasileiadis S."/>
            <person name="Tanou G."/>
            <person name="Amoutzias G."/>
            <person name="Molassiotis A."/>
            <person name="Karpouzas D.G."/>
        </authorList>
    </citation>
    <scope>NUCLEOTIDE SEQUENCE [LARGE SCALE GENOMIC DNA]</scope>
    <source>
        <strain evidence="2 3">P3</strain>
    </source>
</reference>
<feature type="transmembrane region" description="Helical" evidence="1">
    <location>
        <begin position="125"/>
        <end position="146"/>
    </location>
</feature>
<keyword evidence="3" id="KW-1185">Reference proteome</keyword>